<dbReference type="EMBL" id="CAKJTJ010000007">
    <property type="protein sequence ID" value="CAG9621092.1"/>
    <property type="molecule type" value="Genomic_DNA"/>
</dbReference>
<accession>A0ABM8YMB1</accession>
<keyword evidence="2" id="KW-1185">Reference proteome</keyword>
<name>A0ABM8YMB1_9BACI</name>
<comment type="caution">
    <text evidence="1">The sequence shown here is derived from an EMBL/GenBank/DDBJ whole genome shotgun (WGS) entry which is preliminary data.</text>
</comment>
<protein>
    <submittedName>
        <fullName evidence="1">Uncharacterized protein</fullName>
    </submittedName>
</protein>
<dbReference type="Proteomes" id="UP000789833">
    <property type="component" value="Unassembled WGS sequence"/>
</dbReference>
<evidence type="ECO:0000313" key="1">
    <source>
        <dbReference type="EMBL" id="CAG9621092.1"/>
    </source>
</evidence>
<gene>
    <name evidence="1" type="ORF">BACCIP111883_01864</name>
</gene>
<sequence>MFTVNNTVYTLKYNSKNIKTIETVTKVSILGQIAKGDGFMPYNVLENLFSLALVEEKTKEAVKQSKAVEMFEKVVEENGLATVNAAIVEKLQRDVGFMFR</sequence>
<evidence type="ECO:0000313" key="2">
    <source>
        <dbReference type="Proteomes" id="UP000789833"/>
    </source>
</evidence>
<organism evidence="1 2">
    <name type="scientific">Sutcliffiella rhizosphaerae</name>
    <dbReference type="NCBI Taxonomy" id="2880967"/>
    <lineage>
        <taxon>Bacteria</taxon>
        <taxon>Bacillati</taxon>
        <taxon>Bacillota</taxon>
        <taxon>Bacilli</taxon>
        <taxon>Bacillales</taxon>
        <taxon>Bacillaceae</taxon>
        <taxon>Sutcliffiella</taxon>
    </lineage>
</organism>
<reference evidence="1 2" key="1">
    <citation type="submission" date="2021-10" db="EMBL/GenBank/DDBJ databases">
        <authorList>
            <person name="Criscuolo A."/>
        </authorList>
    </citation>
    <scope>NUCLEOTIDE SEQUENCE [LARGE SCALE GENOMIC DNA]</scope>
    <source>
        <strain evidence="2">CIP 111883</strain>
    </source>
</reference>
<proteinExistence type="predicted"/>
<dbReference type="RefSeq" id="WP_230500984.1">
    <property type="nucleotide sequence ID" value="NZ_CAKJTJ010000007.1"/>
</dbReference>